<dbReference type="OrthoDB" id="2831072at2759"/>
<dbReference type="PANTHER" id="PTHR21660:SF1">
    <property type="entry name" value="ACYL-COENZYME A THIOESTERASE 13"/>
    <property type="match status" value="1"/>
</dbReference>
<gene>
    <name evidence="5" type="ORF">GSI_09601</name>
</gene>
<comment type="similarity">
    <text evidence="1">Belongs to the thioesterase PaaI family.</text>
</comment>
<dbReference type="GO" id="GO:0047617">
    <property type="term" value="F:fatty acyl-CoA hydrolase activity"/>
    <property type="evidence" value="ECO:0007669"/>
    <property type="project" value="InterPro"/>
</dbReference>
<keyword evidence="6" id="KW-1185">Reference proteome</keyword>
<feature type="domain" description="Thioesterase" evidence="4">
    <location>
        <begin position="94"/>
        <end position="173"/>
    </location>
</feature>
<dbReference type="Pfam" id="PF03061">
    <property type="entry name" value="4HBT"/>
    <property type="match status" value="1"/>
</dbReference>
<dbReference type="SUPFAM" id="SSF54637">
    <property type="entry name" value="Thioesterase/thiol ester dehydrase-isomerase"/>
    <property type="match status" value="1"/>
</dbReference>
<evidence type="ECO:0000313" key="5">
    <source>
        <dbReference type="EMBL" id="PIL28312.1"/>
    </source>
</evidence>
<dbReference type="CDD" id="cd03443">
    <property type="entry name" value="PaaI_thioesterase"/>
    <property type="match status" value="1"/>
</dbReference>
<evidence type="ECO:0000256" key="3">
    <source>
        <dbReference type="SAM" id="MobiDB-lite"/>
    </source>
</evidence>
<dbReference type="PANTHER" id="PTHR21660">
    <property type="entry name" value="THIOESTERASE SUPERFAMILY MEMBER-RELATED"/>
    <property type="match status" value="1"/>
</dbReference>
<dbReference type="Gene3D" id="3.10.129.10">
    <property type="entry name" value="Hotdog Thioesterase"/>
    <property type="match status" value="1"/>
</dbReference>
<dbReference type="EMBL" id="AYKW01000025">
    <property type="protein sequence ID" value="PIL28312.1"/>
    <property type="molecule type" value="Genomic_DNA"/>
</dbReference>
<feature type="region of interest" description="Disordered" evidence="3">
    <location>
        <begin position="1"/>
        <end position="22"/>
    </location>
</feature>
<evidence type="ECO:0000256" key="1">
    <source>
        <dbReference type="ARBA" id="ARBA00008324"/>
    </source>
</evidence>
<evidence type="ECO:0000256" key="2">
    <source>
        <dbReference type="ARBA" id="ARBA00022801"/>
    </source>
</evidence>
<evidence type="ECO:0000313" key="6">
    <source>
        <dbReference type="Proteomes" id="UP000230002"/>
    </source>
</evidence>
<dbReference type="AlphaFoldDB" id="A0A2G8S3H6"/>
<reference evidence="5 6" key="1">
    <citation type="journal article" date="2015" name="Sci. Rep.">
        <title>Chromosome-level genome map provides insights into diverse defense mechanisms in the medicinal fungus Ganoderma sinense.</title>
        <authorList>
            <person name="Zhu Y."/>
            <person name="Xu J."/>
            <person name="Sun C."/>
            <person name="Zhou S."/>
            <person name="Xu H."/>
            <person name="Nelson D.R."/>
            <person name="Qian J."/>
            <person name="Song J."/>
            <person name="Luo H."/>
            <person name="Xiang L."/>
            <person name="Li Y."/>
            <person name="Xu Z."/>
            <person name="Ji A."/>
            <person name="Wang L."/>
            <person name="Lu S."/>
            <person name="Hayward A."/>
            <person name="Sun W."/>
            <person name="Li X."/>
            <person name="Schwartz D.C."/>
            <person name="Wang Y."/>
            <person name="Chen S."/>
        </authorList>
    </citation>
    <scope>NUCLEOTIDE SEQUENCE [LARGE SCALE GENOMIC DNA]</scope>
    <source>
        <strain evidence="5 6">ZZ0214-1</strain>
    </source>
</reference>
<protein>
    <recommendedName>
        <fullName evidence="4">Thioesterase domain-containing protein</fullName>
    </recommendedName>
</protein>
<name>A0A2G8S3H6_9APHY</name>
<sequence length="196" mass="21267">MSLTTYPSAPLPPHTSSPTATSSVLFRGNVPPYIQRQIVEFSDFHLKDVDFARTTGQRLSLKEAAVFQRAEDGKLQSRLVYEIAVAQDMTNRQHTLHGGCTAFLVDVCSSVGLAFLAMVQGRPSDFVSQTLTATYHAPAPLGAKLSIVSTTTSFGARTVASRVEIWDTTHRRLCVSGVHNKMAPKLPTPTPGRGKL</sequence>
<dbReference type="InterPro" id="IPR039298">
    <property type="entry name" value="ACOT13"/>
</dbReference>
<dbReference type="Proteomes" id="UP000230002">
    <property type="component" value="Unassembled WGS sequence"/>
</dbReference>
<dbReference type="InterPro" id="IPR029069">
    <property type="entry name" value="HotDog_dom_sf"/>
</dbReference>
<keyword evidence="2" id="KW-0378">Hydrolase</keyword>
<organism evidence="5 6">
    <name type="scientific">Ganoderma sinense ZZ0214-1</name>
    <dbReference type="NCBI Taxonomy" id="1077348"/>
    <lineage>
        <taxon>Eukaryota</taxon>
        <taxon>Fungi</taxon>
        <taxon>Dikarya</taxon>
        <taxon>Basidiomycota</taxon>
        <taxon>Agaricomycotina</taxon>
        <taxon>Agaricomycetes</taxon>
        <taxon>Polyporales</taxon>
        <taxon>Polyporaceae</taxon>
        <taxon>Ganoderma</taxon>
    </lineage>
</organism>
<evidence type="ECO:0000259" key="4">
    <source>
        <dbReference type="Pfam" id="PF03061"/>
    </source>
</evidence>
<dbReference type="STRING" id="1077348.A0A2G8S3H6"/>
<proteinExistence type="inferred from homology"/>
<comment type="caution">
    <text evidence="5">The sequence shown here is derived from an EMBL/GenBank/DDBJ whole genome shotgun (WGS) entry which is preliminary data.</text>
</comment>
<dbReference type="InterPro" id="IPR006683">
    <property type="entry name" value="Thioestr_dom"/>
</dbReference>
<accession>A0A2G8S3H6</accession>